<gene>
    <name evidence="2" type="ORF">BHYA_0244g00170</name>
</gene>
<feature type="region of interest" description="Disordered" evidence="1">
    <location>
        <begin position="197"/>
        <end position="216"/>
    </location>
</feature>
<dbReference type="EMBL" id="PQXK01000244">
    <property type="protein sequence ID" value="TGO33480.1"/>
    <property type="molecule type" value="Genomic_DNA"/>
</dbReference>
<keyword evidence="3" id="KW-1185">Reference proteome</keyword>
<sequence length="216" mass="24494">MSNAISQSLDQQRQLWLNSIRTFLFSKEDEASCNTTEEKIHHNLLDYFRQWLQATSSLSASSFEPLQETLDGNSPGKLIFFSFEGGGEDNFGGTFMNHLKTLKQNSGRKDKGFMVLGDDLERQVVYSTYILGAQDFPESSGQYIRSEVVSRVIGGLNLGSGIPYYAVVLERVDIDHKVNDVNDRRLKDLVLMRKQRGGGEKEVSDTMKSIEPRQKW</sequence>
<accession>A0A4Z1GDC6</accession>
<proteinExistence type="predicted"/>
<dbReference type="AlphaFoldDB" id="A0A4Z1GDC6"/>
<organism evidence="2 3">
    <name type="scientific">Botrytis hyacinthi</name>
    <dbReference type="NCBI Taxonomy" id="278943"/>
    <lineage>
        <taxon>Eukaryota</taxon>
        <taxon>Fungi</taxon>
        <taxon>Dikarya</taxon>
        <taxon>Ascomycota</taxon>
        <taxon>Pezizomycotina</taxon>
        <taxon>Leotiomycetes</taxon>
        <taxon>Helotiales</taxon>
        <taxon>Sclerotiniaceae</taxon>
        <taxon>Botrytis</taxon>
    </lineage>
</organism>
<evidence type="ECO:0000313" key="3">
    <source>
        <dbReference type="Proteomes" id="UP000297814"/>
    </source>
</evidence>
<evidence type="ECO:0000256" key="1">
    <source>
        <dbReference type="SAM" id="MobiDB-lite"/>
    </source>
</evidence>
<protein>
    <submittedName>
        <fullName evidence="2">Uncharacterized protein</fullName>
    </submittedName>
</protein>
<dbReference type="Proteomes" id="UP000297814">
    <property type="component" value="Unassembled WGS sequence"/>
</dbReference>
<reference evidence="2 3" key="1">
    <citation type="submission" date="2017-12" db="EMBL/GenBank/DDBJ databases">
        <title>Comparative genomics of Botrytis spp.</title>
        <authorList>
            <person name="Valero-Jimenez C.A."/>
            <person name="Tapia P."/>
            <person name="Veloso J."/>
            <person name="Silva-Moreno E."/>
            <person name="Staats M."/>
            <person name="Valdes J.H."/>
            <person name="Van Kan J.A.L."/>
        </authorList>
    </citation>
    <scope>NUCLEOTIDE SEQUENCE [LARGE SCALE GENOMIC DNA]</scope>
    <source>
        <strain evidence="2 3">Bh0001</strain>
    </source>
</reference>
<name>A0A4Z1GDC6_9HELO</name>
<evidence type="ECO:0000313" key="2">
    <source>
        <dbReference type="EMBL" id="TGO33480.1"/>
    </source>
</evidence>
<comment type="caution">
    <text evidence="2">The sequence shown here is derived from an EMBL/GenBank/DDBJ whole genome shotgun (WGS) entry which is preliminary data.</text>
</comment>